<feature type="domain" description="ABC transporter" evidence="3">
    <location>
        <begin position="329"/>
        <end position="541"/>
    </location>
</feature>
<accession>A0A7K0BSE4</accession>
<dbReference type="NCBIfam" id="NF000355">
    <property type="entry name" value="ribo_prot_ABC_F"/>
    <property type="match status" value="1"/>
</dbReference>
<keyword evidence="5" id="KW-1185">Reference proteome</keyword>
<organism evidence="4 5">
    <name type="scientific">Actinomadura macrotermitis</name>
    <dbReference type="NCBI Taxonomy" id="2585200"/>
    <lineage>
        <taxon>Bacteria</taxon>
        <taxon>Bacillati</taxon>
        <taxon>Actinomycetota</taxon>
        <taxon>Actinomycetes</taxon>
        <taxon>Streptosporangiales</taxon>
        <taxon>Thermomonosporaceae</taxon>
        <taxon>Actinomadura</taxon>
    </lineage>
</organism>
<dbReference type="GO" id="GO:0016887">
    <property type="term" value="F:ATP hydrolysis activity"/>
    <property type="evidence" value="ECO:0007669"/>
    <property type="project" value="InterPro"/>
</dbReference>
<reference evidence="4 5" key="1">
    <citation type="submission" date="2019-10" db="EMBL/GenBank/DDBJ databases">
        <title>Actinomadura rubteroloni sp. nov. and Actinomadura macrotermitis sp. nov., isolated from the gut of fungus growing-termite Macrotermes natalensis.</title>
        <authorList>
            <person name="Benndorf R."/>
            <person name="Martin K."/>
            <person name="Kuefner M."/>
            <person name="De Beer W."/>
            <person name="Kaster A.-K."/>
            <person name="Vollmers J."/>
            <person name="Poulsen M."/>
            <person name="Beemelmanns C."/>
        </authorList>
    </citation>
    <scope>NUCLEOTIDE SEQUENCE [LARGE SCALE GENOMIC DNA]</scope>
    <source>
        <strain evidence="4 5">RB68</strain>
    </source>
</reference>
<dbReference type="Gene3D" id="3.40.50.300">
    <property type="entry name" value="P-loop containing nucleotide triphosphate hydrolases"/>
    <property type="match status" value="2"/>
</dbReference>
<dbReference type="PANTHER" id="PTHR42855">
    <property type="entry name" value="ABC TRANSPORTER ATP-BINDING SUBUNIT"/>
    <property type="match status" value="1"/>
</dbReference>
<dbReference type="Pfam" id="PF00005">
    <property type="entry name" value="ABC_tran"/>
    <property type="match status" value="2"/>
</dbReference>
<sequence>MRTAHIQLSDVTKHYGDHVVLDQVSFTVKAGEKVGVIGENGAGKTTLLRLMAGLESPDNGTVAVTAPGGVGHLAQTLDLPAGATVADAIDHVLAGLRDLEARIHRAEAALAGASPADLAAYGDLLAEFEARGGYTADTRVDLALHGLGLPALDRARPLATLSGGERSRLALAATLASAPELLLLDEPGNDLDDDAIAWLEEHLRTHPGTVVMTTHDRVFLDRVTSTVLEVDHDRRKVARYGNGYAGYLAAKAADRARRLQEHEAWKADLARQERLAATNSVRLTAIPRKLPRGFSGAGAFRARSRAHGAMSRIRNARENVRRLTDDPALRPPDPLRFMADMDTASESPVALELTGVRLGDRVHVPSLRLAHGERLLVTGPNGAGKTTLLDIIAGTLRPDHGTVVRPAAIGYLRQEEPLLHPDRPVLRAFAEGRPGEQEEHAETLLALGLFHPSDLTKPVGTLSTGQRRRIALARLVTAPADLLLLDEPTNHLAPALVEELEEALHAYTGTVVIVTHDRGLRAAFEGTHLTLPAAAVHHQAA</sequence>
<dbReference type="InterPro" id="IPR027417">
    <property type="entry name" value="P-loop_NTPase"/>
</dbReference>
<comment type="caution">
    <text evidence="4">The sequence shown here is derived from an EMBL/GenBank/DDBJ whole genome shotgun (WGS) entry which is preliminary data.</text>
</comment>
<dbReference type="InterPro" id="IPR003439">
    <property type="entry name" value="ABC_transporter-like_ATP-bd"/>
</dbReference>
<feature type="domain" description="ABC transporter" evidence="3">
    <location>
        <begin position="6"/>
        <end position="274"/>
    </location>
</feature>
<evidence type="ECO:0000256" key="1">
    <source>
        <dbReference type="ARBA" id="ARBA00022741"/>
    </source>
</evidence>
<dbReference type="FunFam" id="3.40.50.300:FF:000011">
    <property type="entry name" value="Putative ABC transporter ATP-binding component"/>
    <property type="match status" value="1"/>
</dbReference>
<keyword evidence="1" id="KW-0547">Nucleotide-binding</keyword>
<dbReference type="GO" id="GO:0005524">
    <property type="term" value="F:ATP binding"/>
    <property type="evidence" value="ECO:0007669"/>
    <property type="project" value="UniProtKB-KW"/>
</dbReference>
<dbReference type="OrthoDB" id="3207002at2"/>
<evidence type="ECO:0000313" key="5">
    <source>
        <dbReference type="Proteomes" id="UP000487268"/>
    </source>
</evidence>
<dbReference type="AlphaFoldDB" id="A0A7K0BSE4"/>
<dbReference type="InterPro" id="IPR051309">
    <property type="entry name" value="ABCF_ATPase"/>
</dbReference>
<dbReference type="SUPFAM" id="SSF52540">
    <property type="entry name" value="P-loop containing nucleoside triphosphate hydrolases"/>
    <property type="match status" value="2"/>
</dbReference>
<protein>
    <submittedName>
        <fullName evidence="4">Putative ABC transporter ATP-binding protein YbiT</fullName>
    </submittedName>
</protein>
<dbReference type="SMART" id="SM00382">
    <property type="entry name" value="AAA"/>
    <property type="match status" value="2"/>
</dbReference>
<name>A0A7K0BSE4_9ACTN</name>
<dbReference type="PROSITE" id="PS50893">
    <property type="entry name" value="ABC_TRANSPORTER_2"/>
    <property type="match status" value="2"/>
</dbReference>
<proteinExistence type="predicted"/>
<keyword evidence="2 4" id="KW-0067">ATP-binding</keyword>
<evidence type="ECO:0000259" key="3">
    <source>
        <dbReference type="PROSITE" id="PS50893"/>
    </source>
</evidence>
<dbReference type="PROSITE" id="PS00211">
    <property type="entry name" value="ABC_TRANSPORTER_1"/>
    <property type="match status" value="1"/>
</dbReference>
<dbReference type="PANTHER" id="PTHR42855:SF2">
    <property type="entry name" value="DRUG RESISTANCE ABC TRANSPORTER,ATP-BINDING PROTEIN"/>
    <property type="match status" value="1"/>
</dbReference>
<dbReference type="InterPro" id="IPR017871">
    <property type="entry name" value="ABC_transporter-like_CS"/>
</dbReference>
<evidence type="ECO:0000313" key="4">
    <source>
        <dbReference type="EMBL" id="MQY03802.1"/>
    </source>
</evidence>
<dbReference type="CDD" id="cd03221">
    <property type="entry name" value="ABCF_EF-3"/>
    <property type="match status" value="2"/>
</dbReference>
<dbReference type="InterPro" id="IPR003593">
    <property type="entry name" value="AAA+_ATPase"/>
</dbReference>
<gene>
    <name evidence="4" type="primary">ybiT_1</name>
    <name evidence="4" type="ORF">ACRB68_18480</name>
</gene>
<dbReference type="EMBL" id="WEGH01000001">
    <property type="protein sequence ID" value="MQY03802.1"/>
    <property type="molecule type" value="Genomic_DNA"/>
</dbReference>
<dbReference type="Proteomes" id="UP000487268">
    <property type="component" value="Unassembled WGS sequence"/>
</dbReference>
<evidence type="ECO:0000256" key="2">
    <source>
        <dbReference type="ARBA" id="ARBA00022840"/>
    </source>
</evidence>
<dbReference type="RefSeq" id="WP_153531683.1">
    <property type="nucleotide sequence ID" value="NZ_WEGH01000001.1"/>
</dbReference>